<evidence type="ECO:0000313" key="2">
    <source>
        <dbReference type="Proteomes" id="UP001229486"/>
    </source>
</evidence>
<dbReference type="Proteomes" id="UP001229486">
    <property type="component" value="Unassembled WGS sequence"/>
</dbReference>
<reference evidence="1" key="1">
    <citation type="submission" date="2023-07" db="EMBL/GenBank/DDBJ databases">
        <title>Sorghum-associated microbial communities from plants grown in Nebraska, USA.</title>
        <authorList>
            <person name="Schachtman D."/>
        </authorList>
    </citation>
    <scope>NUCLEOTIDE SEQUENCE</scope>
    <source>
        <strain evidence="1">DS1061</strain>
    </source>
</reference>
<evidence type="ECO:0000313" key="1">
    <source>
        <dbReference type="EMBL" id="MDP9649688.1"/>
    </source>
</evidence>
<dbReference type="AlphaFoldDB" id="A0AB73II32"/>
<name>A0AB73II32_9BURK</name>
<accession>A0AB73II32</accession>
<protein>
    <submittedName>
        <fullName evidence="1">Uncharacterized protein</fullName>
    </submittedName>
</protein>
<proteinExistence type="predicted"/>
<comment type="caution">
    <text evidence="1">The sequence shown here is derived from an EMBL/GenBank/DDBJ whole genome shotgun (WGS) entry which is preliminary data.</text>
</comment>
<gene>
    <name evidence="1" type="ORF">J2793_005155</name>
</gene>
<dbReference type="RefSeq" id="WP_392394962.1">
    <property type="nucleotide sequence ID" value="NZ_JAURTK010000006.1"/>
</dbReference>
<sequence length="138" mass="15966">MLHQYAETALSSERLGRTGQVDLYFMFVDERDDERRSHAIDLSNRKRRLREAWYLSASPHLQHRKAASGYDCVQQGRRLNPHGRAKVPFLRPIPKQRRYPALIVCGSISYNYIHWSGIWVLLNGISAVLLQSLNANYG</sequence>
<dbReference type="EMBL" id="JAURTK010000006">
    <property type="protein sequence ID" value="MDP9649688.1"/>
    <property type="molecule type" value="Genomic_DNA"/>
</dbReference>
<organism evidence="1 2">
    <name type="scientific">Paraburkholderia caledonica</name>
    <dbReference type="NCBI Taxonomy" id="134536"/>
    <lineage>
        <taxon>Bacteria</taxon>
        <taxon>Pseudomonadati</taxon>
        <taxon>Pseudomonadota</taxon>
        <taxon>Betaproteobacteria</taxon>
        <taxon>Burkholderiales</taxon>
        <taxon>Burkholderiaceae</taxon>
        <taxon>Paraburkholderia</taxon>
    </lineage>
</organism>